<reference evidence="6" key="1">
    <citation type="journal article" date="2016" name="Genome Biol. Evol.">
        <title>A Comparative Analysis of Mitochondrial Genomes in Eustigmatophyte Algae.</title>
        <authorList>
            <person name="Sevcikova T."/>
            <person name="Klimes V."/>
            <person name="Zbrankova V."/>
            <person name="Strnad H."/>
            <person name="Hroudova M."/>
            <person name="Vlcek C."/>
            <person name="Elias M."/>
        </authorList>
    </citation>
    <scope>NUCLEOTIDE SEQUENCE</scope>
    <source>
        <strain evidence="6">CCALA 838</strain>
    </source>
</reference>
<evidence type="ECO:0000259" key="5">
    <source>
        <dbReference type="Pfam" id="PF00673"/>
    </source>
</evidence>
<proteinExistence type="inferred from homology"/>
<feature type="domain" description="Large ribosomal subunit protein uL5 C-terminal" evidence="5">
    <location>
        <begin position="82"/>
        <end position="173"/>
    </location>
</feature>
<dbReference type="GO" id="GO:0005840">
    <property type="term" value="C:ribosome"/>
    <property type="evidence" value="ECO:0007669"/>
    <property type="project" value="UniProtKB-KW"/>
</dbReference>
<protein>
    <submittedName>
        <fullName evidence="6">Ribosomal protein L5</fullName>
    </submittedName>
</protein>
<name>A0A140F2P3_9STRA</name>
<dbReference type="SUPFAM" id="SSF55282">
    <property type="entry name" value="RL5-like"/>
    <property type="match status" value="1"/>
</dbReference>
<dbReference type="InterPro" id="IPR002132">
    <property type="entry name" value="Ribosomal_uL5"/>
</dbReference>
<dbReference type="Gene3D" id="3.30.1440.10">
    <property type="match status" value="1"/>
</dbReference>
<evidence type="ECO:0000256" key="2">
    <source>
        <dbReference type="ARBA" id="ARBA00022980"/>
    </source>
</evidence>
<dbReference type="RefSeq" id="YP_009237667.1">
    <property type="nucleotide sequence ID" value="NC_029643.1"/>
</dbReference>
<dbReference type="AlphaFoldDB" id="A0A140F2P3"/>
<dbReference type="InterPro" id="IPR022803">
    <property type="entry name" value="Ribosomal_uL5_dom_sf"/>
</dbReference>
<dbReference type="EMBL" id="KU501220">
    <property type="protein sequence ID" value="AML60677.1"/>
    <property type="molecule type" value="Genomic_DNA"/>
</dbReference>
<dbReference type="Pfam" id="PF00673">
    <property type="entry name" value="Ribosomal_L5_C"/>
    <property type="match status" value="1"/>
</dbReference>
<accession>A0A140F2P3</accession>
<dbReference type="GeneID" id="26994734"/>
<keyword evidence="6" id="KW-0496">Mitochondrion</keyword>
<evidence type="ECO:0000313" key="6">
    <source>
        <dbReference type="EMBL" id="AML60677.1"/>
    </source>
</evidence>
<dbReference type="GO" id="GO:1990904">
    <property type="term" value="C:ribonucleoprotein complex"/>
    <property type="evidence" value="ECO:0007669"/>
    <property type="project" value="UniProtKB-KW"/>
</dbReference>
<dbReference type="GO" id="GO:0003735">
    <property type="term" value="F:structural constituent of ribosome"/>
    <property type="evidence" value="ECO:0007669"/>
    <property type="project" value="InterPro"/>
</dbReference>
<dbReference type="GO" id="GO:0006412">
    <property type="term" value="P:translation"/>
    <property type="evidence" value="ECO:0007669"/>
    <property type="project" value="InterPro"/>
</dbReference>
<evidence type="ECO:0000256" key="3">
    <source>
        <dbReference type="ARBA" id="ARBA00023274"/>
    </source>
</evidence>
<keyword evidence="2 4" id="KW-0689">Ribosomal protein</keyword>
<geneLocation type="mitochondrion" evidence="6"/>
<sequence length="179" mass="21093">MPFYYYYYKNVLKREFLTKYIYENVHQLPKIKKIVLCLNFSQVSLKSLLPLLSALTLISSQKPYLVTSNRPVILLRLKSGLPVGCKVDLRGKPLFIFLEKLVFSILPRLKDFSLSSRKNILFLSIPNLFVFKEIEKDYEYFTDLPSLNIVFVFAISNKKKEIVDFLTAFHFPFKRCVKF</sequence>
<keyword evidence="3 4" id="KW-0687">Ribonucleoprotein</keyword>
<evidence type="ECO:0000256" key="4">
    <source>
        <dbReference type="RuleBase" id="RU003930"/>
    </source>
</evidence>
<organism evidence="6">
    <name type="scientific">Trachydiscus minutus</name>
    <dbReference type="NCBI Taxonomy" id="1032745"/>
    <lineage>
        <taxon>Eukaryota</taxon>
        <taxon>Sar</taxon>
        <taxon>Stramenopiles</taxon>
        <taxon>Ochrophyta</taxon>
        <taxon>Eustigmatophyceae</taxon>
        <taxon>Goniochloridales</taxon>
        <taxon>Goniochloridaceae</taxon>
        <taxon>Trachydiscus</taxon>
    </lineage>
</organism>
<gene>
    <name evidence="6" type="primary">rpl5</name>
</gene>
<evidence type="ECO:0000256" key="1">
    <source>
        <dbReference type="ARBA" id="ARBA00008553"/>
    </source>
</evidence>
<comment type="similarity">
    <text evidence="1 4">Belongs to the universal ribosomal protein uL5 family.</text>
</comment>
<dbReference type="PIRSF" id="PIRSF002161">
    <property type="entry name" value="Ribosomal_L5"/>
    <property type="match status" value="1"/>
</dbReference>
<dbReference type="InterPro" id="IPR031309">
    <property type="entry name" value="Ribosomal_uL5_C"/>
</dbReference>